<dbReference type="InterPro" id="IPR011250">
    <property type="entry name" value="OMP/PagP_B-barrel"/>
</dbReference>
<dbReference type="EMBL" id="JACNEP010000002">
    <property type="protein sequence ID" value="MBC3764860.1"/>
    <property type="molecule type" value="Genomic_DNA"/>
</dbReference>
<dbReference type="SUPFAM" id="SSF56925">
    <property type="entry name" value="OMPA-like"/>
    <property type="match status" value="1"/>
</dbReference>
<reference evidence="2" key="2">
    <citation type="submission" date="2020-08" db="EMBL/GenBank/DDBJ databases">
        <authorList>
            <person name="Lai Q."/>
        </authorList>
    </citation>
    <scope>NUCLEOTIDE SEQUENCE</scope>
    <source>
        <strain evidence="2">S27-2</strain>
    </source>
</reference>
<dbReference type="Proteomes" id="UP000601768">
    <property type="component" value="Unassembled WGS sequence"/>
</dbReference>
<evidence type="ECO:0000313" key="2">
    <source>
        <dbReference type="EMBL" id="MBC3764860.1"/>
    </source>
</evidence>
<dbReference type="RefSeq" id="WP_186505333.1">
    <property type="nucleotide sequence ID" value="NZ_JACNEP010000002.1"/>
</dbReference>
<keyword evidence="3" id="KW-1185">Reference proteome</keyword>
<dbReference type="AlphaFoldDB" id="A0A8J6IM30"/>
<evidence type="ECO:0008006" key="4">
    <source>
        <dbReference type="Google" id="ProtNLM"/>
    </source>
</evidence>
<reference evidence="2" key="1">
    <citation type="journal article" date="2018" name="Int. J. Syst. Evol. Microbiol.">
        <title>Neptunicella marina gen. nov., sp. nov., isolated from surface seawater.</title>
        <authorList>
            <person name="Liu X."/>
            <person name="Lai Q."/>
            <person name="Du Y."/>
            <person name="Zhang X."/>
            <person name="Liu Z."/>
            <person name="Sun F."/>
            <person name="Shao Z."/>
        </authorList>
    </citation>
    <scope>NUCLEOTIDE SEQUENCE</scope>
    <source>
        <strain evidence="2">S27-2</strain>
    </source>
</reference>
<proteinExistence type="predicted"/>
<feature type="chain" id="PRO_5035254002" description="Outer membrane protein beta-barrel domain-containing protein" evidence="1">
    <location>
        <begin position="22"/>
        <end position="174"/>
    </location>
</feature>
<feature type="signal peptide" evidence="1">
    <location>
        <begin position="1"/>
        <end position="21"/>
    </location>
</feature>
<accession>A0A8J6IM30</accession>
<evidence type="ECO:0000256" key="1">
    <source>
        <dbReference type="SAM" id="SignalP"/>
    </source>
</evidence>
<sequence length="174" mass="19143">MMKSLSLVALALCLSPLSVNAEETQFFKQLSFSLVNGNTLATPDNTSLNSDFFPQIALGIGFEQQLSDNWQWQSAVSVEYSHAHSQLQQGDNTQVNAGISNSGLWVSNTLKRVNLIDDVSPFITLEVGRVKSDVQTQTNNQQQWQTGYRALAGLEFNLDNDMSLSVAVGNSHFD</sequence>
<gene>
    <name evidence="2" type="ORF">H8B19_03160</name>
</gene>
<dbReference type="Gene3D" id="2.40.160.20">
    <property type="match status" value="1"/>
</dbReference>
<comment type="caution">
    <text evidence="2">The sequence shown here is derived from an EMBL/GenBank/DDBJ whole genome shotgun (WGS) entry which is preliminary data.</text>
</comment>
<keyword evidence="1" id="KW-0732">Signal</keyword>
<evidence type="ECO:0000313" key="3">
    <source>
        <dbReference type="Proteomes" id="UP000601768"/>
    </source>
</evidence>
<name>A0A8J6IM30_9ALTE</name>
<protein>
    <recommendedName>
        <fullName evidence="4">Outer membrane protein beta-barrel domain-containing protein</fullName>
    </recommendedName>
</protein>
<organism evidence="2 3">
    <name type="scientific">Neptunicella marina</name>
    <dbReference type="NCBI Taxonomy" id="2125989"/>
    <lineage>
        <taxon>Bacteria</taxon>
        <taxon>Pseudomonadati</taxon>
        <taxon>Pseudomonadota</taxon>
        <taxon>Gammaproteobacteria</taxon>
        <taxon>Alteromonadales</taxon>
        <taxon>Alteromonadaceae</taxon>
        <taxon>Neptunicella</taxon>
    </lineage>
</organism>